<dbReference type="Proteomes" id="UP000663722">
    <property type="component" value="Chromosome"/>
</dbReference>
<keyword evidence="3" id="KW-1185">Reference proteome</keyword>
<gene>
    <name evidence="2" type="ORF">dnm_051380</name>
</gene>
<sequence length="125" mass="13920">MHIAFPFKINGRGRTAKVETDEHIRQMIEQVLFTSPGERVNRPDFGTGISNLIFASIGDEIIAATKFMVQGALQQHLSDVILVQDIHVESEDAALRVAVQYVAIKSGQQRVAMFERKLPEVSEVS</sequence>
<organism evidence="2 3">
    <name type="scientific">Desulfonema magnum</name>
    <dbReference type="NCBI Taxonomy" id="45655"/>
    <lineage>
        <taxon>Bacteria</taxon>
        <taxon>Pseudomonadati</taxon>
        <taxon>Thermodesulfobacteriota</taxon>
        <taxon>Desulfobacteria</taxon>
        <taxon>Desulfobacterales</taxon>
        <taxon>Desulfococcaceae</taxon>
        <taxon>Desulfonema</taxon>
    </lineage>
</organism>
<dbReference type="RefSeq" id="WP_207677870.1">
    <property type="nucleotide sequence ID" value="NZ_CP061800.1"/>
</dbReference>
<evidence type="ECO:0000313" key="3">
    <source>
        <dbReference type="Proteomes" id="UP000663722"/>
    </source>
</evidence>
<dbReference type="Pfam" id="PF04965">
    <property type="entry name" value="GPW_gp25"/>
    <property type="match status" value="1"/>
</dbReference>
<evidence type="ECO:0000313" key="2">
    <source>
        <dbReference type="EMBL" id="QTA89090.1"/>
    </source>
</evidence>
<feature type="domain" description="IraD/Gp25-like" evidence="1">
    <location>
        <begin position="20"/>
        <end position="103"/>
    </location>
</feature>
<reference evidence="2" key="1">
    <citation type="journal article" date="2021" name="Microb. Physiol.">
        <title>Proteogenomic Insights into the Physiology of Marine, Sulfate-Reducing, Filamentous Desulfonema limicola and Desulfonema magnum.</title>
        <authorList>
            <person name="Schnaars V."/>
            <person name="Wohlbrand L."/>
            <person name="Scheve S."/>
            <person name="Hinrichs C."/>
            <person name="Reinhardt R."/>
            <person name="Rabus R."/>
        </authorList>
    </citation>
    <scope>NUCLEOTIDE SEQUENCE</scope>
    <source>
        <strain evidence="2">4be13</strain>
    </source>
</reference>
<accession>A0A975BP86</accession>
<name>A0A975BP86_9BACT</name>
<dbReference type="AlphaFoldDB" id="A0A975BP86"/>
<dbReference type="EMBL" id="CP061800">
    <property type="protein sequence ID" value="QTA89090.1"/>
    <property type="molecule type" value="Genomic_DNA"/>
</dbReference>
<dbReference type="SUPFAM" id="SSF160719">
    <property type="entry name" value="gpW/gp25-like"/>
    <property type="match status" value="1"/>
</dbReference>
<proteinExistence type="predicted"/>
<protein>
    <submittedName>
        <fullName evidence="2">Gp25-like domain-containing protein</fullName>
    </submittedName>
</protein>
<dbReference type="Gene3D" id="3.10.450.40">
    <property type="match status" value="1"/>
</dbReference>
<dbReference type="KEGG" id="dmm:dnm_051380"/>
<evidence type="ECO:0000259" key="1">
    <source>
        <dbReference type="Pfam" id="PF04965"/>
    </source>
</evidence>
<dbReference type="InterPro" id="IPR007048">
    <property type="entry name" value="IraD/Gp25-like"/>
</dbReference>